<feature type="region of interest" description="Disordered" evidence="1">
    <location>
        <begin position="208"/>
        <end position="227"/>
    </location>
</feature>
<gene>
    <name evidence="2" type="ORF">DFH07DRAFT_943080</name>
</gene>
<sequence length="403" mass="44219">MATSVATLETALRQATEAAQALVKERDRTAEALRAENEQLKPELERERAKVKVAWDDLAEERKTLDERENALEEGELALKTQRLRAAKNMGRAAKSIEEMAQQQRRLARLSKAGCSSTNSSSATVTSDSADGYSARRIVKRKLPSGSQAGPTESDSVAAPLVDPLFDSDSDSDDGAPNQHPTCVSLKVVRLCRSPLEEVWIADVEPAAEETTERQDHGKKKQSRRVKDLARFERATSAWGSHGEPFRPRSLLGDVRASIRATTDVLENEPWIQKGASQPNGLLNPIRDVIGIEKKGADVGVTERCSLYGSEDECIVDAELAATEETTEMKQKGNSHIGQRMDRARFERATSACMKLNCVMGSSGEPFRFRSLLGVMRASVSEFKRTGEGRTIGKFDLGDQSDA</sequence>
<dbReference type="EMBL" id="JARJLG010000109">
    <property type="protein sequence ID" value="KAJ7744028.1"/>
    <property type="molecule type" value="Genomic_DNA"/>
</dbReference>
<feature type="compositionally biased region" description="Low complexity" evidence="1">
    <location>
        <begin position="111"/>
        <end position="130"/>
    </location>
</feature>
<evidence type="ECO:0000256" key="1">
    <source>
        <dbReference type="SAM" id="MobiDB-lite"/>
    </source>
</evidence>
<protein>
    <submittedName>
        <fullName evidence="2">Uncharacterized protein</fullName>
    </submittedName>
</protein>
<accession>A0AAD7IIS7</accession>
<organism evidence="2 3">
    <name type="scientific">Mycena maculata</name>
    <dbReference type="NCBI Taxonomy" id="230809"/>
    <lineage>
        <taxon>Eukaryota</taxon>
        <taxon>Fungi</taxon>
        <taxon>Dikarya</taxon>
        <taxon>Basidiomycota</taxon>
        <taxon>Agaricomycotina</taxon>
        <taxon>Agaricomycetes</taxon>
        <taxon>Agaricomycetidae</taxon>
        <taxon>Agaricales</taxon>
        <taxon>Marasmiineae</taxon>
        <taxon>Mycenaceae</taxon>
        <taxon>Mycena</taxon>
    </lineage>
</organism>
<feature type="compositionally biased region" description="Polar residues" evidence="1">
    <location>
        <begin position="145"/>
        <end position="155"/>
    </location>
</feature>
<keyword evidence="3" id="KW-1185">Reference proteome</keyword>
<evidence type="ECO:0000313" key="2">
    <source>
        <dbReference type="EMBL" id="KAJ7744028.1"/>
    </source>
</evidence>
<dbReference type="AlphaFoldDB" id="A0AAD7IIS7"/>
<dbReference type="Proteomes" id="UP001215280">
    <property type="component" value="Unassembled WGS sequence"/>
</dbReference>
<proteinExistence type="predicted"/>
<feature type="region of interest" description="Disordered" evidence="1">
    <location>
        <begin position="97"/>
        <end position="181"/>
    </location>
</feature>
<evidence type="ECO:0000313" key="3">
    <source>
        <dbReference type="Proteomes" id="UP001215280"/>
    </source>
</evidence>
<name>A0AAD7IIS7_9AGAR</name>
<comment type="caution">
    <text evidence="2">The sequence shown here is derived from an EMBL/GenBank/DDBJ whole genome shotgun (WGS) entry which is preliminary data.</text>
</comment>
<reference evidence="2" key="1">
    <citation type="submission" date="2023-03" db="EMBL/GenBank/DDBJ databases">
        <title>Massive genome expansion in bonnet fungi (Mycena s.s.) driven by repeated elements and novel gene families across ecological guilds.</title>
        <authorList>
            <consortium name="Lawrence Berkeley National Laboratory"/>
            <person name="Harder C.B."/>
            <person name="Miyauchi S."/>
            <person name="Viragh M."/>
            <person name="Kuo A."/>
            <person name="Thoen E."/>
            <person name="Andreopoulos B."/>
            <person name="Lu D."/>
            <person name="Skrede I."/>
            <person name="Drula E."/>
            <person name="Henrissat B."/>
            <person name="Morin E."/>
            <person name="Kohler A."/>
            <person name="Barry K."/>
            <person name="LaButti K."/>
            <person name="Morin E."/>
            <person name="Salamov A."/>
            <person name="Lipzen A."/>
            <person name="Mereny Z."/>
            <person name="Hegedus B."/>
            <person name="Baldrian P."/>
            <person name="Stursova M."/>
            <person name="Weitz H."/>
            <person name="Taylor A."/>
            <person name="Grigoriev I.V."/>
            <person name="Nagy L.G."/>
            <person name="Martin F."/>
            <person name="Kauserud H."/>
        </authorList>
    </citation>
    <scope>NUCLEOTIDE SEQUENCE</scope>
    <source>
        <strain evidence="2">CBHHK188m</strain>
    </source>
</reference>